<dbReference type="PANTHER" id="PTHR43395">
    <property type="entry name" value="SENSOR HISTIDINE KINASE CHEA"/>
    <property type="match status" value="1"/>
</dbReference>
<dbReference type="Proteomes" id="UP000069902">
    <property type="component" value="Chromosome cPNK"/>
</dbReference>
<dbReference type="Pfam" id="PF02518">
    <property type="entry name" value="HATPase_c"/>
    <property type="match status" value="1"/>
</dbReference>
<keyword evidence="5" id="KW-0418">Kinase</keyword>
<dbReference type="InterPro" id="IPR011006">
    <property type="entry name" value="CheY-like_superfamily"/>
</dbReference>
<dbReference type="SUPFAM" id="SSF50341">
    <property type="entry name" value="CheW-like"/>
    <property type="match status" value="1"/>
</dbReference>
<dbReference type="Gene3D" id="1.20.120.160">
    <property type="entry name" value="HPT domain"/>
    <property type="match status" value="2"/>
</dbReference>
<evidence type="ECO:0000256" key="7">
    <source>
        <dbReference type="PROSITE-ProRule" id="PRU00169"/>
    </source>
</evidence>
<feature type="domain" description="CheW-like" evidence="10">
    <location>
        <begin position="649"/>
        <end position="783"/>
    </location>
</feature>
<sequence length="927" mass="104219">MKETTDISSGEPLPVKIDEALIALFLKELREQSDSIRLDLQLFEENPQLDQPLKEWAQTARTIKQAAHIVKLQQVVEAAQTLELYAQALLDQRVIKTASGQELCVKIVQLLADLSCIEPDHLSFFLQEKQELLAELHQKLSSLLAISPAANVKEELIVEELESENPDFVIDDAMFDLFRIEVETQSRVLNRGLIELEQNEDPILLEELMRAAHSIKGAARVVSLPSIVKMAHSMEDCFVSIQANQKALPVHMIDTLLQMVDLLSNLSRIRSSDIHNWLKGQLPLIEKKIKELEEIQKQEPVNARGAVALVSAFEGKGKESIGSSTVPYPLKEMKKSESIKPFQTGFSEERVLRVTAQNLNRLMGLAGESLVESRWLYPFWDNLQKLKKEQIEIANLLDGFRGGLADSRLDERMWQYLTDLQHRFNESRQLLTENLGELDSFIRRHANLSDRLYQEVINSRLRPFSDGVETFPRMVRDLARQLDKRVRLEIEGLSTLVDRDILEKLEAPLSHLLRNAIDHGIESPQERQKKEKPTEGLIKLKAYHRGGMLGITVSDDGRGIDVEELRKRIVEKNFTSSEMAKRLSESEVIDFLFLPGFSTAKEVTEISGRGIGLNIVRSAVQEVGGIVKTTLMPGKGTSFNLQLPLTLSVIRALLVEISGEAYAFPLARIDQALLINRDQIEMAENKQYFRYENQNIGLVSAWQVLELAEPQLTLNLLPVIILSERTNSYGLVVDRLIGEKELVVQELDARLGKVSDISAGALMEDGSPVLIIDVDEIVHSIDLLLSGAGVAKISYTKELPPDRIAKRVLVVDDSITVREVECRLLKNQGYEVETAVNGIDGWNAVRVGHYDLVITDIDMPRMNGIDLVRAIKNDPHLSDIPVMIVSYKEGETDRLMGLEAGADYYLTKSSFHDATLLAAVYDLIGKP</sequence>
<dbReference type="PROSITE" id="PS50110">
    <property type="entry name" value="RESPONSE_REGULATORY"/>
    <property type="match status" value="1"/>
</dbReference>
<dbReference type="SUPFAM" id="SSF52172">
    <property type="entry name" value="CheY-like"/>
    <property type="match status" value="1"/>
</dbReference>
<dbReference type="KEGG" id="pnl:PNK_1537"/>
<dbReference type="AlphaFoldDB" id="A0A0U5K4Y1"/>
<dbReference type="InterPro" id="IPR036890">
    <property type="entry name" value="HATPase_C_sf"/>
</dbReference>
<dbReference type="SMART" id="SM00387">
    <property type="entry name" value="HATPase_c"/>
    <property type="match status" value="1"/>
</dbReference>
<evidence type="ECO:0000256" key="6">
    <source>
        <dbReference type="PROSITE-ProRule" id="PRU00110"/>
    </source>
</evidence>
<dbReference type="InParanoid" id="A0A0U5K4Y1"/>
<comment type="catalytic activity">
    <reaction evidence="1">
        <text>ATP + protein L-histidine = ADP + protein N-phospho-L-histidine.</text>
        <dbReference type="EC" id="2.7.13.3"/>
    </reaction>
</comment>
<dbReference type="RefSeq" id="WP_197560200.1">
    <property type="nucleotide sequence ID" value="NZ_LN879502.1"/>
</dbReference>
<evidence type="ECO:0000259" key="11">
    <source>
        <dbReference type="PROSITE" id="PS50894"/>
    </source>
</evidence>
<dbReference type="Pfam" id="PF01627">
    <property type="entry name" value="Hpt"/>
    <property type="match status" value="1"/>
</dbReference>
<dbReference type="PROSITE" id="PS50851">
    <property type="entry name" value="CHEW"/>
    <property type="match status" value="1"/>
</dbReference>
<dbReference type="SMART" id="SM00073">
    <property type="entry name" value="HPT"/>
    <property type="match status" value="1"/>
</dbReference>
<evidence type="ECO:0000313" key="12">
    <source>
        <dbReference type="EMBL" id="CUI17147.1"/>
    </source>
</evidence>
<proteinExistence type="predicted"/>
<feature type="modified residue" description="4-aspartylphosphate" evidence="7">
    <location>
        <position position="856"/>
    </location>
</feature>
<dbReference type="PROSITE" id="PS50109">
    <property type="entry name" value="HIS_KIN"/>
    <property type="match status" value="1"/>
</dbReference>
<dbReference type="InterPro" id="IPR036061">
    <property type="entry name" value="CheW-like_dom_sf"/>
</dbReference>
<dbReference type="InterPro" id="IPR005467">
    <property type="entry name" value="His_kinase_dom"/>
</dbReference>
<dbReference type="PANTHER" id="PTHR43395:SF1">
    <property type="entry name" value="CHEMOTAXIS PROTEIN CHEA"/>
    <property type="match status" value="1"/>
</dbReference>
<dbReference type="SUPFAM" id="SSF47226">
    <property type="entry name" value="Histidine-containing phosphotransfer domain, HPT domain"/>
    <property type="match status" value="2"/>
</dbReference>
<reference evidence="13" key="1">
    <citation type="submission" date="2015-09" db="EMBL/GenBank/DDBJ databases">
        <authorList>
            <person name="Bertelli C."/>
        </authorList>
    </citation>
    <scope>NUCLEOTIDE SEQUENCE [LARGE SCALE GENOMIC DNA]</scope>
    <source>
        <strain evidence="13">KNic</strain>
    </source>
</reference>
<protein>
    <recommendedName>
        <fullName evidence="2">histidine kinase</fullName>
        <ecNumber evidence="2">2.7.13.3</ecNumber>
    </recommendedName>
</protein>
<dbReference type="GO" id="GO:0006935">
    <property type="term" value="P:chemotaxis"/>
    <property type="evidence" value="ECO:0007669"/>
    <property type="project" value="InterPro"/>
</dbReference>
<evidence type="ECO:0000259" key="10">
    <source>
        <dbReference type="PROSITE" id="PS50851"/>
    </source>
</evidence>
<dbReference type="SMART" id="SM00260">
    <property type="entry name" value="CheW"/>
    <property type="match status" value="1"/>
</dbReference>
<dbReference type="CDD" id="cd00088">
    <property type="entry name" value="HPT"/>
    <property type="match status" value="1"/>
</dbReference>
<dbReference type="InterPro" id="IPR002545">
    <property type="entry name" value="CheW-lke_dom"/>
</dbReference>
<keyword evidence="13" id="KW-1185">Reference proteome</keyword>
<dbReference type="Gene3D" id="3.30.565.10">
    <property type="entry name" value="Histidine kinase-like ATPase, C-terminal domain"/>
    <property type="match status" value="1"/>
</dbReference>
<feature type="modified residue" description="Phosphohistidine" evidence="6">
    <location>
        <position position="213"/>
    </location>
</feature>
<dbReference type="PRINTS" id="PR00344">
    <property type="entry name" value="BCTRLSENSOR"/>
</dbReference>
<evidence type="ECO:0000256" key="4">
    <source>
        <dbReference type="ARBA" id="ARBA00022679"/>
    </source>
</evidence>
<evidence type="ECO:0000256" key="2">
    <source>
        <dbReference type="ARBA" id="ARBA00012438"/>
    </source>
</evidence>
<dbReference type="Gene3D" id="2.30.30.40">
    <property type="entry name" value="SH3 Domains"/>
    <property type="match status" value="1"/>
</dbReference>
<dbReference type="InterPro" id="IPR051315">
    <property type="entry name" value="Bact_Chemotaxis_CheA"/>
</dbReference>
<dbReference type="FunFam" id="3.30.565.10:FF:000016">
    <property type="entry name" value="Chemotaxis protein CheA, putative"/>
    <property type="match status" value="1"/>
</dbReference>
<dbReference type="InterPro" id="IPR008207">
    <property type="entry name" value="Sig_transdc_His_kin_Hpt_dom"/>
</dbReference>
<dbReference type="FunCoup" id="A0A0U5K4Y1">
    <property type="interactions" value="153"/>
</dbReference>
<feature type="domain" description="HPt" evidence="11">
    <location>
        <begin position="167"/>
        <end position="270"/>
    </location>
</feature>
<keyword evidence="3 7" id="KW-0597">Phosphoprotein</keyword>
<keyword evidence="4" id="KW-0808">Transferase</keyword>
<dbReference type="Pfam" id="PF01584">
    <property type="entry name" value="CheW"/>
    <property type="match status" value="1"/>
</dbReference>
<gene>
    <name evidence="12" type="ORF">PNK_1537</name>
</gene>
<dbReference type="InterPro" id="IPR001789">
    <property type="entry name" value="Sig_transdc_resp-reg_receiver"/>
</dbReference>
<dbReference type="PROSITE" id="PS50894">
    <property type="entry name" value="HPT"/>
    <property type="match status" value="1"/>
</dbReference>
<dbReference type="InterPro" id="IPR004358">
    <property type="entry name" value="Sig_transdc_His_kin-like_C"/>
</dbReference>
<accession>A0A0U5K4Y1</accession>
<dbReference type="Gene3D" id="3.40.50.2300">
    <property type="match status" value="1"/>
</dbReference>
<evidence type="ECO:0000259" key="8">
    <source>
        <dbReference type="PROSITE" id="PS50109"/>
    </source>
</evidence>
<feature type="domain" description="Response regulatory" evidence="9">
    <location>
        <begin position="807"/>
        <end position="923"/>
    </location>
</feature>
<dbReference type="SUPFAM" id="SSF55874">
    <property type="entry name" value="ATPase domain of HSP90 chaperone/DNA topoisomerase II/histidine kinase"/>
    <property type="match status" value="1"/>
</dbReference>
<dbReference type="SMART" id="SM00448">
    <property type="entry name" value="REC"/>
    <property type="match status" value="1"/>
</dbReference>
<dbReference type="EMBL" id="LN879502">
    <property type="protein sequence ID" value="CUI17147.1"/>
    <property type="molecule type" value="Genomic_DNA"/>
</dbReference>
<dbReference type="InterPro" id="IPR003594">
    <property type="entry name" value="HATPase_dom"/>
</dbReference>
<evidence type="ECO:0000256" key="3">
    <source>
        <dbReference type="ARBA" id="ARBA00022553"/>
    </source>
</evidence>
<evidence type="ECO:0000256" key="5">
    <source>
        <dbReference type="ARBA" id="ARBA00022777"/>
    </source>
</evidence>
<dbReference type="GO" id="GO:0000155">
    <property type="term" value="F:phosphorelay sensor kinase activity"/>
    <property type="evidence" value="ECO:0007669"/>
    <property type="project" value="UniProtKB-ARBA"/>
</dbReference>
<name>A0A0U5K4Y1_9BACT</name>
<dbReference type="EC" id="2.7.13.3" evidence="2"/>
<dbReference type="STRING" id="389348.PNK_1537"/>
<evidence type="ECO:0000313" key="13">
    <source>
        <dbReference type="Proteomes" id="UP000069902"/>
    </source>
</evidence>
<evidence type="ECO:0000259" key="9">
    <source>
        <dbReference type="PROSITE" id="PS50110"/>
    </source>
</evidence>
<evidence type="ECO:0000256" key="1">
    <source>
        <dbReference type="ARBA" id="ARBA00000085"/>
    </source>
</evidence>
<feature type="domain" description="Histidine kinase" evidence="8">
    <location>
        <begin position="450"/>
        <end position="647"/>
    </location>
</feature>
<dbReference type="Pfam" id="PF00072">
    <property type="entry name" value="Response_reg"/>
    <property type="match status" value="1"/>
</dbReference>
<dbReference type="InterPro" id="IPR036641">
    <property type="entry name" value="HPT_dom_sf"/>
</dbReference>
<organism evidence="12 13">
    <name type="scientific">Candidatus Protochlamydia naegleriophila</name>
    <dbReference type="NCBI Taxonomy" id="389348"/>
    <lineage>
        <taxon>Bacteria</taxon>
        <taxon>Pseudomonadati</taxon>
        <taxon>Chlamydiota</taxon>
        <taxon>Chlamydiia</taxon>
        <taxon>Parachlamydiales</taxon>
        <taxon>Parachlamydiaceae</taxon>
        <taxon>Candidatus Protochlamydia</taxon>
    </lineage>
</organism>
<dbReference type="PATRIC" id="fig|389348.3.peg.1723"/>